<gene>
    <name evidence="7" type="ORF">PCON_04193</name>
</gene>
<dbReference type="Gene3D" id="1.10.1040.10">
    <property type="entry name" value="N-(1-d-carboxylethyl)-l-norvaline Dehydrogenase, domain 2"/>
    <property type="match status" value="1"/>
</dbReference>
<dbReference type="InterPro" id="IPR008927">
    <property type="entry name" value="6-PGluconate_DH-like_C_sf"/>
</dbReference>
<dbReference type="InterPro" id="IPR029154">
    <property type="entry name" value="HIBADH-like_NADP-bd"/>
</dbReference>
<dbReference type="Pfam" id="PF03446">
    <property type="entry name" value="NAD_binding_2"/>
    <property type="match status" value="1"/>
</dbReference>
<dbReference type="InterPro" id="IPR036291">
    <property type="entry name" value="NAD(P)-bd_dom_sf"/>
</dbReference>
<evidence type="ECO:0000256" key="4">
    <source>
        <dbReference type="PIRSR" id="PIRSR000103-1"/>
    </source>
</evidence>
<dbReference type="GO" id="GO:0051287">
    <property type="term" value="F:NAD binding"/>
    <property type="evidence" value="ECO:0007669"/>
    <property type="project" value="InterPro"/>
</dbReference>
<dbReference type="PIRSF" id="PIRSF000103">
    <property type="entry name" value="HIBADH"/>
    <property type="match status" value="1"/>
</dbReference>
<dbReference type="InterPro" id="IPR015815">
    <property type="entry name" value="HIBADH-related"/>
</dbReference>
<keyword evidence="3" id="KW-0520">NAD</keyword>
<feature type="active site" evidence="4">
    <location>
        <position position="187"/>
    </location>
</feature>
<dbReference type="OMA" id="IFSCIAN"/>
<feature type="domain" description="3-hydroxyisobutyrate dehydrogenase-like NAD-binding" evidence="6">
    <location>
        <begin position="182"/>
        <end position="299"/>
    </location>
</feature>
<dbReference type="SUPFAM" id="SSF48179">
    <property type="entry name" value="6-phosphogluconate dehydrogenase C-terminal domain-like"/>
    <property type="match status" value="1"/>
</dbReference>
<dbReference type="PANTHER" id="PTHR43580">
    <property type="entry name" value="OXIDOREDUCTASE GLYR1-RELATED"/>
    <property type="match status" value="1"/>
</dbReference>
<comment type="similarity">
    <text evidence="1">Belongs to the HIBADH-related family. NP60 subfamily.</text>
</comment>
<keyword evidence="8" id="KW-1185">Reference proteome</keyword>
<dbReference type="InterPro" id="IPR051265">
    <property type="entry name" value="HIBADH-related_NP60_sf"/>
</dbReference>
<dbReference type="GO" id="GO:0050661">
    <property type="term" value="F:NADP binding"/>
    <property type="evidence" value="ECO:0007669"/>
    <property type="project" value="InterPro"/>
</dbReference>
<evidence type="ECO:0000259" key="5">
    <source>
        <dbReference type="Pfam" id="PF03446"/>
    </source>
</evidence>
<dbReference type="GO" id="GO:0016491">
    <property type="term" value="F:oxidoreductase activity"/>
    <property type="evidence" value="ECO:0007669"/>
    <property type="project" value="UniProtKB-KW"/>
</dbReference>
<evidence type="ECO:0000313" key="7">
    <source>
        <dbReference type="EMBL" id="CCX34698.1"/>
    </source>
</evidence>
<dbReference type="STRING" id="1076935.U4LY10"/>
<feature type="domain" description="6-phosphogluconate dehydrogenase NADP-binding" evidence="5">
    <location>
        <begin position="10"/>
        <end position="166"/>
    </location>
</feature>
<dbReference type="AlphaFoldDB" id="U4LY10"/>
<dbReference type="InterPro" id="IPR006115">
    <property type="entry name" value="6PGDH_NADP-bd"/>
</dbReference>
<sequence length="314" mass="33377">MSQQQQIQHQVSWIGLGNMGRGMARNICAKANLTHPLLIFNRTVSRAQEFAASFENPSSVQVAENVVAAVKPADIVFTSLGDDASVVAIYDEILAAGPVTGKLFIETSTILPEITNEIAEKVLAAGAEFIASPVFGAPAMADAGSLVVVVAGAASSIDKASPFFTGVIGRSVIDLRGHAPGKALLLKLTGNSFILSMVETLAEGHAWAEKSGLGSDLLHKFIENMMPGPFVAYSNRMMSGDYLREDPLFAVDLARKDAGHAIKLAESVGVDMKITKVADEHLKTVKEVRGERGDLPAIYGAVRKESGLDFSNRK</sequence>
<accession>U4LY10</accession>
<organism evidence="7 8">
    <name type="scientific">Pyronema omphalodes (strain CBS 100304)</name>
    <name type="common">Pyronema confluens</name>
    <dbReference type="NCBI Taxonomy" id="1076935"/>
    <lineage>
        <taxon>Eukaryota</taxon>
        <taxon>Fungi</taxon>
        <taxon>Dikarya</taxon>
        <taxon>Ascomycota</taxon>
        <taxon>Pezizomycotina</taxon>
        <taxon>Pezizomycetes</taxon>
        <taxon>Pezizales</taxon>
        <taxon>Pyronemataceae</taxon>
        <taxon>Pyronema</taxon>
    </lineage>
</organism>
<reference evidence="7 8" key="1">
    <citation type="journal article" date="2013" name="PLoS Genet.">
        <title>The genome and development-dependent transcriptomes of Pyronema confluens: a window into fungal evolution.</title>
        <authorList>
            <person name="Traeger S."/>
            <person name="Altegoer F."/>
            <person name="Freitag M."/>
            <person name="Gabaldon T."/>
            <person name="Kempken F."/>
            <person name="Kumar A."/>
            <person name="Marcet-Houben M."/>
            <person name="Poggeler S."/>
            <person name="Stajich J.E."/>
            <person name="Nowrousian M."/>
        </authorList>
    </citation>
    <scope>NUCLEOTIDE SEQUENCE [LARGE SCALE GENOMIC DNA]</scope>
    <source>
        <strain evidence="8">CBS 100304</strain>
        <tissue evidence="7">Vegetative mycelium</tissue>
    </source>
</reference>
<evidence type="ECO:0000256" key="1">
    <source>
        <dbReference type="ARBA" id="ARBA00007598"/>
    </source>
</evidence>
<dbReference type="Pfam" id="PF14833">
    <property type="entry name" value="NAD_binding_11"/>
    <property type="match status" value="1"/>
</dbReference>
<evidence type="ECO:0000256" key="3">
    <source>
        <dbReference type="ARBA" id="ARBA00023027"/>
    </source>
</evidence>
<protein>
    <submittedName>
        <fullName evidence="7">Similar to Uncharacterized oxidoreductase Sfri_1503 acc. no. O33730</fullName>
    </submittedName>
</protein>
<evidence type="ECO:0000256" key="2">
    <source>
        <dbReference type="ARBA" id="ARBA00023002"/>
    </source>
</evidence>
<dbReference type="Gene3D" id="3.40.50.720">
    <property type="entry name" value="NAD(P)-binding Rossmann-like Domain"/>
    <property type="match status" value="1"/>
</dbReference>
<proteinExistence type="inferred from homology"/>
<dbReference type="SUPFAM" id="SSF51735">
    <property type="entry name" value="NAD(P)-binding Rossmann-fold domains"/>
    <property type="match status" value="1"/>
</dbReference>
<dbReference type="PANTHER" id="PTHR43580:SF3">
    <property type="entry name" value="6-PHOSPHOGLUCONATE DEHYDROGENASE FAMILY PROTEIN (AFU_ORTHOLOGUE AFUA_2G11600)"/>
    <property type="match status" value="1"/>
</dbReference>
<keyword evidence="2" id="KW-0560">Oxidoreductase</keyword>
<dbReference type="OrthoDB" id="435038at2759"/>
<dbReference type="EMBL" id="HF936600">
    <property type="protein sequence ID" value="CCX34698.1"/>
    <property type="molecule type" value="Genomic_DNA"/>
</dbReference>
<dbReference type="eggNOG" id="KOG0409">
    <property type="taxonomic scope" value="Eukaryota"/>
</dbReference>
<evidence type="ECO:0000313" key="8">
    <source>
        <dbReference type="Proteomes" id="UP000018144"/>
    </source>
</evidence>
<name>U4LY10_PYROM</name>
<evidence type="ECO:0000259" key="6">
    <source>
        <dbReference type="Pfam" id="PF14833"/>
    </source>
</evidence>
<dbReference type="InterPro" id="IPR013328">
    <property type="entry name" value="6PGD_dom2"/>
</dbReference>
<dbReference type="Proteomes" id="UP000018144">
    <property type="component" value="Unassembled WGS sequence"/>
</dbReference>